<dbReference type="PROSITE" id="PS51257">
    <property type="entry name" value="PROKAR_LIPOPROTEIN"/>
    <property type="match status" value="1"/>
</dbReference>
<evidence type="ECO:0000256" key="1">
    <source>
        <dbReference type="ARBA" id="ARBA00022729"/>
    </source>
</evidence>
<dbReference type="InterPro" id="IPR013517">
    <property type="entry name" value="FG-GAP"/>
</dbReference>
<proteinExistence type="predicted"/>
<dbReference type="EMBL" id="SJPL01000001">
    <property type="protein sequence ID" value="TWT69053.1"/>
    <property type="molecule type" value="Genomic_DNA"/>
</dbReference>
<comment type="caution">
    <text evidence="4">The sequence shown here is derived from an EMBL/GenBank/DDBJ whole genome shotgun (WGS) entry which is preliminary data.</text>
</comment>
<dbReference type="InterPro" id="IPR028994">
    <property type="entry name" value="Integrin_alpha_N"/>
</dbReference>
<feature type="signal peptide" evidence="2">
    <location>
        <begin position="1"/>
        <end position="21"/>
    </location>
</feature>
<dbReference type="Pfam" id="PF13517">
    <property type="entry name" value="FG-GAP_3"/>
    <property type="match status" value="2"/>
</dbReference>
<accession>A0A5C5Y2X8</accession>
<keyword evidence="1 2" id="KW-0732">Signal</keyword>
<dbReference type="Proteomes" id="UP000317238">
    <property type="component" value="Unassembled WGS sequence"/>
</dbReference>
<protein>
    <submittedName>
        <fullName evidence="4">FG-GAP repeat protein</fullName>
    </submittedName>
</protein>
<dbReference type="PANTHER" id="PTHR16026">
    <property type="entry name" value="CARTILAGE ACIDIC PROTEIN 1"/>
    <property type="match status" value="1"/>
</dbReference>
<sequence length="988" mass="108067" precursor="true">MNRKQIRIASATLFSALILLAGTTGCDRQTETPETTERRPESFRTKYRALIRSGNLAAADELVVAEMVRRPDDVDVLRLAAELSAERGQWDEAAQRYQAFIESGATVDDKIRQQWFDARCAAGDVMQCIAELQQESKPTEFQRRQLSRLAAIVGDVWLSQQAMLDLLSDRRIDPLEAALLTCFRQPRESNEDFIKAALDKHPTDQRPSMALAVRQWLAQDRASAIEILEPIVQQHADYRPAIGLLGFLYADSADFQSLRELLQEFSPDSIDRAEYWYAFGVAKQQAGANEAAIGAFAKSVDDPFLGMLASGRMATVLAAAGKLDSAKAFTADDATYKQLCMAQGTFLNSGQQSQKACLEIAELLATLGREREVQFWTRLASSRTSEPVDDLTAQTRSINRAARTSERSNLLASLRQQYPVVASELEATGPSDVADTASGRIPSVNFERLTPIRLIDEAQQRGLEFTFNHGEPDGSLGRWILHITGGGVAARDFDRDGWPDILMTQAGSDPRSGGATETAGTSDALFWNHDGTFSRAPDWAIDSRGYGQGVAAGDVNGDGFDDLFIATVDRNRLWINRGDGTFRDATEQAQMTSRQWSCSVAMADLNGDGLSDLIETNYTEKPASLDLPCYDDDGELTACMPLAFGPTPDYLWLSNGDGTFRNDGDWDEPSRQGRGLGVLVADVDGSGELDVLVANDQSANHLWQRRDDRWVDMGTLRGLAVGSAGRPQGCMGIAWGDPDDDGDMDLMVTNYTNEHNNFFVQQSAGHFIDRAAMSGMTDISLVMLGFGVALTDLDVDGRDEVFIANGLVNKNTDPGLPFKQPAQVLRTSGIRLWDDLRTEGTYLEEPHVGRAIGLADFNRDGLTDIAITHLGEPAGLLINHSDVETSDRWIAFDLVANNSDRDAVGATVTVKTNLRDRVIQRVAGYGYQSTHDRVLKTTLASGEKIESVQVRWRGGGTDDLGPLATGSVWQLRQGESDPILLGGLPGGQ</sequence>
<dbReference type="SUPFAM" id="SSF48452">
    <property type="entry name" value="TPR-like"/>
    <property type="match status" value="1"/>
</dbReference>
<dbReference type="PANTHER" id="PTHR16026:SF0">
    <property type="entry name" value="CARTILAGE ACIDIC PROTEIN 1"/>
    <property type="match status" value="1"/>
</dbReference>
<dbReference type="InterPro" id="IPR011519">
    <property type="entry name" value="UnbV_ASPIC"/>
</dbReference>
<organism evidence="4 5">
    <name type="scientific">Crateriforma conspicua</name>
    <dbReference type="NCBI Taxonomy" id="2527996"/>
    <lineage>
        <taxon>Bacteria</taxon>
        <taxon>Pseudomonadati</taxon>
        <taxon>Planctomycetota</taxon>
        <taxon>Planctomycetia</taxon>
        <taxon>Planctomycetales</taxon>
        <taxon>Planctomycetaceae</taxon>
        <taxon>Crateriforma</taxon>
    </lineage>
</organism>
<dbReference type="RefSeq" id="WP_146438653.1">
    <property type="nucleotide sequence ID" value="NZ_SJPL01000001.1"/>
</dbReference>
<dbReference type="AlphaFoldDB" id="A0A5C5Y2X8"/>
<feature type="domain" description="ASPIC/UnbV" evidence="3">
    <location>
        <begin position="903"/>
        <end position="968"/>
    </location>
</feature>
<dbReference type="InterPro" id="IPR011990">
    <property type="entry name" value="TPR-like_helical_dom_sf"/>
</dbReference>
<dbReference type="Pfam" id="PF07593">
    <property type="entry name" value="UnbV_ASPIC"/>
    <property type="match status" value="1"/>
</dbReference>
<gene>
    <name evidence="4" type="ORF">Pan14r_13370</name>
</gene>
<name>A0A5C5Y2X8_9PLAN</name>
<keyword evidence="5" id="KW-1185">Reference proteome</keyword>
<dbReference type="Gene3D" id="1.25.40.10">
    <property type="entry name" value="Tetratricopeptide repeat domain"/>
    <property type="match status" value="1"/>
</dbReference>
<reference evidence="4 5" key="1">
    <citation type="submission" date="2019-02" db="EMBL/GenBank/DDBJ databases">
        <title>Deep-cultivation of Planctomycetes and their phenomic and genomic characterization uncovers novel biology.</title>
        <authorList>
            <person name="Wiegand S."/>
            <person name="Jogler M."/>
            <person name="Boedeker C."/>
            <person name="Pinto D."/>
            <person name="Vollmers J."/>
            <person name="Rivas-Marin E."/>
            <person name="Kohn T."/>
            <person name="Peeters S.H."/>
            <person name="Heuer A."/>
            <person name="Rast P."/>
            <person name="Oberbeckmann S."/>
            <person name="Bunk B."/>
            <person name="Jeske O."/>
            <person name="Meyerdierks A."/>
            <person name="Storesund J.E."/>
            <person name="Kallscheuer N."/>
            <person name="Luecker S."/>
            <person name="Lage O.M."/>
            <person name="Pohl T."/>
            <person name="Merkel B.J."/>
            <person name="Hornburger P."/>
            <person name="Mueller R.-W."/>
            <person name="Bruemmer F."/>
            <person name="Labrenz M."/>
            <person name="Spormann A.M."/>
            <person name="Op Den Camp H."/>
            <person name="Overmann J."/>
            <person name="Amann R."/>
            <person name="Jetten M.S.M."/>
            <person name="Mascher T."/>
            <person name="Medema M.H."/>
            <person name="Devos D.P."/>
            <person name="Kaster A.-K."/>
            <person name="Ovreas L."/>
            <person name="Rohde M."/>
            <person name="Galperin M.Y."/>
            <person name="Jogler C."/>
        </authorList>
    </citation>
    <scope>NUCLEOTIDE SEQUENCE [LARGE SCALE GENOMIC DNA]</scope>
    <source>
        <strain evidence="4 5">Pan14r</strain>
    </source>
</reference>
<evidence type="ECO:0000313" key="4">
    <source>
        <dbReference type="EMBL" id="TWT69053.1"/>
    </source>
</evidence>
<evidence type="ECO:0000256" key="2">
    <source>
        <dbReference type="SAM" id="SignalP"/>
    </source>
</evidence>
<dbReference type="SUPFAM" id="SSF69318">
    <property type="entry name" value="Integrin alpha N-terminal domain"/>
    <property type="match status" value="1"/>
</dbReference>
<dbReference type="Gene3D" id="2.130.10.130">
    <property type="entry name" value="Integrin alpha, N-terminal"/>
    <property type="match status" value="2"/>
</dbReference>
<evidence type="ECO:0000313" key="5">
    <source>
        <dbReference type="Proteomes" id="UP000317238"/>
    </source>
</evidence>
<evidence type="ECO:0000259" key="3">
    <source>
        <dbReference type="Pfam" id="PF07593"/>
    </source>
</evidence>
<dbReference type="OrthoDB" id="5287961at2"/>
<dbReference type="InterPro" id="IPR027039">
    <property type="entry name" value="Crtac1"/>
</dbReference>
<feature type="chain" id="PRO_5023027931" evidence="2">
    <location>
        <begin position="22"/>
        <end position="988"/>
    </location>
</feature>